<dbReference type="AlphaFoldDB" id="A0A1M7NKY3"/>
<evidence type="ECO:0000313" key="1">
    <source>
        <dbReference type="EMBL" id="SHN04125.1"/>
    </source>
</evidence>
<proteinExistence type="predicted"/>
<organism evidence="1 2">
    <name type="scientific">Salegentibacter salegens</name>
    <dbReference type="NCBI Taxonomy" id="143223"/>
    <lineage>
        <taxon>Bacteria</taxon>
        <taxon>Pseudomonadati</taxon>
        <taxon>Bacteroidota</taxon>
        <taxon>Flavobacteriia</taxon>
        <taxon>Flavobacteriales</taxon>
        <taxon>Flavobacteriaceae</taxon>
        <taxon>Salegentibacter</taxon>
    </lineage>
</organism>
<accession>A0A1M7NKY3</accession>
<reference evidence="2" key="1">
    <citation type="submission" date="2016-11" db="EMBL/GenBank/DDBJ databases">
        <authorList>
            <person name="Varghese N."/>
            <person name="Submissions S."/>
        </authorList>
    </citation>
    <scope>NUCLEOTIDE SEQUENCE [LARGE SCALE GENOMIC DNA]</scope>
    <source>
        <strain evidence="2">ACAM 48</strain>
    </source>
</reference>
<dbReference type="EMBL" id="LT670848">
    <property type="protein sequence ID" value="SHN04125.1"/>
    <property type="molecule type" value="Genomic_DNA"/>
</dbReference>
<protein>
    <submittedName>
        <fullName evidence="1">Uncharacterized protein</fullName>
    </submittedName>
</protein>
<gene>
    <name evidence="1" type="ORF">SAMN05878281_3225</name>
</gene>
<name>A0A1M7NKY3_9FLAO</name>
<evidence type="ECO:0000313" key="2">
    <source>
        <dbReference type="Proteomes" id="UP000190235"/>
    </source>
</evidence>
<keyword evidence="2" id="KW-1185">Reference proteome</keyword>
<dbReference type="Proteomes" id="UP000190235">
    <property type="component" value="Chromosome I"/>
</dbReference>
<sequence length="57" mass="5888">MQVGEINLEAQGTTLTVNGNSGVVINGNSGGYSSIGNDEVYTGGIIRKIANNSYIIL</sequence>
<dbReference type="STRING" id="143223.SAMN05878281_3225"/>
<dbReference type="RefSeq" id="WP_154045356.1">
    <property type="nucleotide sequence ID" value="NZ_LT670848.1"/>
</dbReference>